<dbReference type="EMBL" id="AKHW03004153">
    <property type="protein sequence ID" value="KYO30857.1"/>
    <property type="molecule type" value="Genomic_DNA"/>
</dbReference>
<reference evidence="1 2" key="1">
    <citation type="journal article" date="2012" name="Genome Biol.">
        <title>Sequencing three crocodilian genomes to illuminate the evolution of archosaurs and amniotes.</title>
        <authorList>
            <person name="St John J.A."/>
            <person name="Braun E.L."/>
            <person name="Isberg S.R."/>
            <person name="Miles L.G."/>
            <person name="Chong A.Y."/>
            <person name="Gongora J."/>
            <person name="Dalzell P."/>
            <person name="Moran C."/>
            <person name="Bed'hom B."/>
            <person name="Abzhanov A."/>
            <person name="Burgess S.C."/>
            <person name="Cooksey A.M."/>
            <person name="Castoe T.A."/>
            <person name="Crawford N.G."/>
            <person name="Densmore L.D."/>
            <person name="Drew J.C."/>
            <person name="Edwards S.V."/>
            <person name="Faircloth B.C."/>
            <person name="Fujita M.K."/>
            <person name="Greenwold M.J."/>
            <person name="Hoffmann F.G."/>
            <person name="Howard J.M."/>
            <person name="Iguchi T."/>
            <person name="Janes D.E."/>
            <person name="Khan S.Y."/>
            <person name="Kohno S."/>
            <person name="de Koning A.J."/>
            <person name="Lance S.L."/>
            <person name="McCarthy F.M."/>
            <person name="McCormack J.E."/>
            <person name="Merchant M.E."/>
            <person name="Peterson D.G."/>
            <person name="Pollock D.D."/>
            <person name="Pourmand N."/>
            <person name="Raney B.J."/>
            <person name="Roessler K.A."/>
            <person name="Sanford J.R."/>
            <person name="Sawyer R.H."/>
            <person name="Schmidt C.J."/>
            <person name="Triplett E.W."/>
            <person name="Tuberville T.D."/>
            <person name="Venegas-Anaya M."/>
            <person name="Howard J.T."/>
            <person name="Jarvis E.D."/>
            <person name="Guillette L.J.Jr."/>
            <person name="Glenn T.C."/>
            <person name="Green R.E."/>
            <person name="Ray D.A."/>
        </authorList>
    </citation>
    <scope>NUCLEOTIDE SEQUENCE [LARGE SCALE GENOMIC DNA]</scope>
    <source>
        <strain evidence="1">KSC_2009_1</strain>
    </source>
</reference>
<comment type="caution">
    <text evidence="1">The sequence shown here is derived from an EMBL/GenBank/DDBJ whole genome shotgun (WGS) entry which is preliminary data.</text>
</comment>
<protein>
    <submittedName>
        <fullName evidence="1">Uncharacterized protein</fullName>
    </submittedName>
</protein>
<keyword evidence="2" id="KW-1185">Reference proteome</keyword>
<organism evidence="1 2">
    <name type="scientific">Alligator mississippiensis</name>
    <name type="common">American alligator</name>
    <dbReference type="NCBI Taxonomy" id="8496"/>
    <lineage>
        <taxon>Eukaryota</taxon>
        <taxon>Metazoa</taxon>
        <taxon>Chordata</taxon>
        <taxon>Craniata</taxon>
        <taxon>Vertebrata</taxon>
        <taxon>Euteleostomi</taxon>
        <taxon>Archelosauria</taxon>
        <taxon>Archosauria</taxon>
        <taxon>Crocodylia</taxon>
        <taxon>Alligatoridae</taxon>
        <taxon>Alligatorinae</taxon>
        <taxon>Alligator</taxon>
    </lineage>
</organism>
<dbReference type="Proteomes" id="UP000050525">
    <property type="component" value="Unassembled WGS sequence"/>
</dbReference>
<proteinExistence type="predicted"/>
<sequence>MERGASWEFPTENEYIRGLNCVGSQRLCTWKRVKRTGWDRAGVQEFRCHRPCLPCLCLGFPICEMGRIVVACLATVILSRVVKVANVACVVCFILRALHQKCLT</sequence>
<accession>A0A151N2A4</accession>
<name>A0A151N2A4_ALLMI</name>
<evidence type="ECO:0000313" key="1">
    <source>
        <dbReference type="EMBL" id="KYO30857.1"/>
    </source>
</evidence>
<evidence type="ECO:0000313" key="2">
    <source>
        <dbReference type="Proteomes" id="UP000050525"/>
    </source>
</evidence>
<gene>
    <name evidence="1" type="ORF">Y1Q_0014369</name>
</gene>
<dbReference type="AlphaFoldDB" id="A0A151N2A4"/>